<dbReference type="AlphaFoldDB" id="A0A7C9KIP8"/>
<proteinExistence type="predicted"/>
<dbReference type="InterPro" id="IPR009057">
    <property type="entry name" value="Homeodomain-like_sf"/>
</dbReference>
<dbReference type="SUPFAM" id="SSF46689">
    <property type="entry name" value="Homeodomain-like"/>
    <property type="match status" value="1"/>
</dbReference>
<evidence type="ECO:0000313" key="4">
    <source>
        <dbReference type="EMBL" id="MQT17760.1"/>
    </source>
</evidence>
<organism evidence="4 5">
    <name type="scientific">Sandarakinorhabdus fusca</name>
    <dbReference type="NCBI Taxonomy" id="1439888"/>
    <lineage>
        <taxon>Bacteria</taxon>
        <taxon>Pseudomonadati</taxon>
        <taxon>Pseudomonadota</taxon>
        <taxon>Alphaproteobacteria</taxon>
        <taxon>Sphingomonadales</taxon>
        <taxon>Sphingosinicellaceae</taxon>
        <taxon>Sandarakinorhabdus</taxon>
    </lineage>
</organism>
<dbReference type="EMBL" id="WIOL01000003">
    <property type="protein sequence ID" value="MQT17760.1"/>
    <property type="molecule type" value="Genomic_DNA"/>
</dbReference>
<dbReference type="PROSITE" id="PS50977">
    <property type="entry name" value="HTH_TETR_2"/>
    <property type="match status" value="1"/>
</dbReference>
<sequence length="174" mass="18437">MTLSDTRRAAMLDALADHVLAHGLAASSLRPLAKAAGLSDRMLLYHFKDKNAVLAATLATIASRLTVMLGDAVAAPMPLPEVRARLVPLLLGDALWPYMRVWLEMAALAAQGDALFAEVGEAIGRGFYAWGYAQVAAPTPERRAIDAAQLLTSLEGMVLLKSIGMEDVARLAAG</sequence>
<dbReference type="OrthoDB" id="2356263at2"/>
<evidence type="ECO:0000256" key="1">
    <source>
        <dbReference type="ARBA" id="ARBA00023125"/>
    </source>
</evidence>
<reference evidence="4 5" key="1">
    <citation type="submission" date="2019-09" db="EMBL/GenBank/DDBJ databases">
        <title>Polymorphobacter sp. isolated from a lake in China.</title>
        <authorList>
            <person name="Liu Z."/>
        </authorList>
    </citation>
    <scope>NUCLEOTIDE SEQUENCE [LARGE SCALE GENOMIC DNA]</scope>
    <source>
        <strain evidence="4 5">D40P</strain>
    </source>
</reference>
<name>A0A7C9KIP8_9SPHN</name>
<dbReference type="RefSeq" id="WP_152578188.1">
    <property type="nucleotide sequence ID" value="NZ_JAATJI010000002.1"/>
</dbReference>
<evidence type="ECO:0000259" key="3">
    <source>
        <dbReference type="PROSITE" id="PS50977"/>
    </source>
</evidence>
<dbReference type="GO" id="GO:0003677">
    <property type="term" value="F:DNA binding"/>
    <property type="evidence" value="ECO:0007669"/>
    <property type="project" value="UniProtKB-UniRule"/>
</dbReference>
<evidence type="ECO:0000313" key="5">
    <source>
        <dbReference type="Proteomes" id="UP000481327"/>
    </source>
</evidence>
<dbReference type="Pfam" id="PF00440">
    <property type="entry name" value="TetR_N"/>
    <property type="match status" value="1"/>
</dbReference>
<comment type="caution">
    <text evidence="4">The sequence shown here is derived from an EMBL/GenBank/DDBJ whole genome shotgun (WGS) entry which is preliminary data.</text>
</comment>
<dbReference type="InterPro" id="IPR001647">
    <property type="entry name" value="HTH_TetR"/>
</dbReference>
<accession>A0A7C9KIP8</accession>
<keyword evidence="1 2" id="KW-0238">DNA-binding</keyword>
<gene>
    <name evidence="4" type="ORF">F3168_10875</name>
</gene>
<keyword evidence="5" id="KW-1185">Reference proteome</keyword>
<feature type="domain" description="HTH tetR-type" evidence="3">
    <location>
        <begin position="5"/>
        <end position="65"/>
    </location>
</feature>
<feature type="DNA-binding region" description="H-T-H motif" evidence="2">
    <location>
        <begin position="28"/>
        <end position="47"/>
    </location>
</feature>
<dbReference type="Gene3D" id="1.10.357.10">
    <property type="entry name" value="Tetracycline Repressor, domain 2"/>
    <property type="match status" value="1"/>
</dbReference>
<evidence type="ECO:0000256" key="2">
    <source>
        <dbReference type="PROSITE-ProRule" id="PRU00335"/>
    </source>
</evidence>
<dbReference type="Proteomes" id="UP000481327">
    <property type="component" value="Unassembled WGS sequence"/>
</dbReference>
<protein>
    <submittedName>
        <fullName evidence="4">TetR family transcriptional regulator</fullName>
    </submittedName>
</protein>